<dbReference type="InParanoid" id="F2LWQ9"/>
<dbReference type="InterPro" id="IPR036583">
    <property type="entry name" value="23S_rRNA_IVS_sf"/>
</dbReference>
<dbReference type="HOGENOM" id="CLU_3344529_0_0_7"/>
<gene>
    <name evidence="1" type="ordered locus">Hipma_0054</name>
</gene>
<dbReference type="SUPFAM" id="SSF158446">
    <property type="entry name" value="IVS-encoded protein-like"/>
    <property type="match status" value="1"/>
</dbReference>
<evidence type="ECO:0000313" key="2">
    <source>
        <dbReference type="Proteomes" id="UP000008139"/>
    </source>
</evidence>
<organism evidence="1 2">
    <name type="scientific">Hippea maritima (strain ATCC 700847 / DSM 10411 / MH2)</name>
    <dbReference type="NCBI Taxonomy" id="760142"/>
    <lineage>
        <taxon>Bacteria</taxon>
        <taxon>Pseudomonadati</taxon>
        <taxon>Campylobacterota</taxon>
        <taxon>Desulfurellia</taxon>
        <taxon>Desulfurellales</taxon>
        <taxon>Hippeaceae</taxon>
        <taxon>Hippea</taxon>
    </lineage>
</organism>
<reference evidence="1 2" key="1">
    <citation type="journal article" date="2011" name="Stand. Genomic Sci.">
        <title>Complete genome sequence of the thermophilic sulfur-reducer Hippea maritima type strain (MH(2)).</title>
        <authorList>
            <person name="Huntemann M."/>
            <person name="Lu M."/>
            <person name="Nolan M."/>
            <person name="Lapidus A."/>
            <person name="Lucas S."/>
            <person name="Hammon N."/>
            <person name="Deshpande S."/>
            <person name="Cheng J.F."/>
            <person name="Tapia R."/>
            <person name="Han C."/>
            <person name="Goodwin L."/>
            <person name="Pitluck S."/>
            <person name="Liolios K."/>
            <person name="Pagani I."/>
            <person name="Ivanova N."/>
            <person name="Ovchinikova G."/>
            <person name="Pati A."/>
            <person name="Chen A."/>
            <person name="Palaniappan K."/>
            <person name="Land M."/>
            <person name="Hauser L."/>
            <person name="Jeffries C.D."/>
            <person name="Detter J.C."/>
            <person name="Brambilla E.M."/>
            <person name="Rohde M."/>
            <person name="Spring S."/>
            <person name="Goker M."/>
            <person name="Woyke T."/>
            <person name="Bristow J."/>
            <person name="Eisen J.A."/>
            <person name="Markowitz V."/>
            <person name="Hugenholtz P."/>
            <person name="Kyrpides N.C."/>
            <person name="Klenk H.P."/>
            <person name="Mavromatis K."/>
        </authorList>
    </citation>
    <scope>NUCLEOTIDE SEQUENCE [LARGE SCALE GENOMIC DNA]</scope>
    <source>
        <strain evidence="2">ATCC 700847 / DSM 10411 / MH2</strain>
    </source>
</reference>
<dbReference type="Proteomes" id="UP000008139">
    <property type="component" value="Chromosome"/>
</dbReference>
<dbReference type="AlphaFoldDB" id="F2LWQ9"/>
<name>F2LWQ9_HIPMA</name>
<evidence type="ECO:0008006" key="3">
    <source>
        <dbReference type="Google" id="ProtNLM"/>
    </source>
</evidence>
<protein>
    <recommendedName>
        <fullName evidence="3">S23 ribosomal protein</fullName>
    </recommendedName>
</protein>
<sequence>MGNFRELNVWQKAKDLTVKIYKLTENDFFKKGDIPSE</sequence>
<dbReference type="EMBL" id="CP002606">
    <property type="protein sequence ID" value="AEA33037.1"/>
    <property type="molecule type" value="Genomic_DNA"/>
</dbReference>
<proteinExistence type="predicted"/>
<keyword evidence="2" id="KW-1185">Reference proteome</keyword>
<dbReference type="Gene3D" id="1.20.1440.60">
    <property type="entry name" value="23S rRNA-intervening sequence"/>
    <property type="match status" value="1"/>
</dbReference>
<accession>F2LWQ9</accession>
<evidence type="ECO:0000313" key="1">
    <source>
        <dbReference type="EMBL" id="AEA33037.1"/>
    </source>
</evidence>
<reference evidence="2" key="2">
    <citation type="submission" date="2011-03" db="EMBL/GenBank/DDBJ databases">
        <title>The complete genome of Hippea maritima DSM 10411.</title>
        <authorList>
            <consortium name="US DOE Joint Genome Institute (JGI-PGF)"/>
            <person name="Lucas S."/>
            <person name="Copeland A."/>
            <person name="Lapidus A."/>
            <person name="Bruce D."/>
            <person name="Goodwin L."/>
            <person name="Pitluck S."/>
            <person name="Peters L."/>
            <person name="Kyrpides N."/>
            <person name="Mavromatis K."/>
            <person name="Pagani I."/>
            <person name="Ivanova N."/>
            <person name="Mikhailova N."/>
            <person name="Lu M."/>
            <person name="Detter J.C."/>
            <person name="Tapia R."/>
            <person name="Han C."/>
            <person name="Land M."/>
            <person name="Hauser L."/>
            <person name="Markowitz V."/>
            <person name="Cheng J.-F."/>
            <person name="Hugenholtz P."/>
            <person name="Woyke T."/>
            <person name="Wu D."/>
            <person name="Spring S."/>
            <person name="Schroeder M."/>
            <person name="Brambilla E."/>
            <person name="Klenk H.-P."/>
            <person name="Eisen J.A."/>
        </authorList>
    </citation>
    <scope>NUCLEOTIDE SEQUENCE [LARGE SCALE GENOMIC DNA]</scope>
    <source>
        <strain evidence="2">ATCC 700847 / DSM 10411 / MH2</strain>
    </source>
</reference>
<dbReference type="KEGG" id="hmr:Hipma_0054"/>